<keyword evidence="6" id="KW-0472">Membrane</keyword>
<feature type="binding site" evidence="5">
    <location>
        <position position="207"/>
    </location>
    <ligand>
        <name>Cu cation</name>
        <dbReference type="ChEBI" id="CHEBI:23378"/>
    </ligand>
</feature>
<dbReference type="PROSITE" id="PS00196">
    <property type="entry name" value="COPPER_BLUE"/>
    <property type="match status" value="1"/>
</dbReference>
<keyword evidence="4 5" id="KW-0186">Copper</keyword>
<evidence type="ECO:0000256" key="3">
    <source>
        <dbReference type="ARBA" id="ARBA00022982"/>
    </source>
</evidence>
<proteinExistence type="predicted"/>
<dbReference type="OrthoDB" id="4392at2157"/>
<name>A0A2U9ID11_9CREN</name>
<dbReference type="RefSeq" id="WP_110269773.1">
    <property type="nucleotide sequence ID" value="NZ_CP029289.2"/>
</dbReference>
<accession>A0A2U9ID11</accession>
<keyword evidence="9" id="KW-1185">Reference proteome</keyword>
<protein>
    <recommendedName>
        <fullName evidence="7">Blue (type 1) copper domain-containing protein</fullName>
    </recommendedName>
</protein>
<feature type="binding site" evidence="5">
    <location>
        <position position="128"/>
    </location>
    <ligand>
        <name>Cu cation</name>
        <dbReference type="ChEBI" id="CHEBI:23378"/>
    </ligand>
</feature>
<dbReference type="PROSITE" id="PS00079">
    <property type="entry name" value="MULTICOPPER_OXIDASE1"/>
    <property type="match status" value="1"/>
</dbReference>
<dbReference type="GeneID" id="36831272"/>
<dbReference type="InterPro" id="IPR033138">
    <property type="entry name" value="Cu_oxidase_CS"/>
</dbReference>
<dbReference type="InterPro" id="IPR028871">
    <property type="entry name" value="BlueCu_1_BS"/>
</dbReference>
<evidence type="ECO:0000256" key="2">
    <source>
        <dbReference type="ARBA" id="ARBA00022723"/>
    </source>
</evidence>
<feature type="binding site" evidence="5">
    <location>
        <position position="202"/>
    </location>
    <ligand>
        <name>Cu cation</name>
        <dbReference type="ChEBI" id="CHEBI:23378"/>
    </ligand>
</feature>
<dbReference type="GO" id="GO:0009055">
    <property type="term" value="F:electron transfer activity"/>
    <property type="evidence" value="ECO:0007669"/>
    <property type="project" value="InterPro"/>
</dbReference>
<gene>
    <name evidence="8" type="ORF">DFR85_03910</name>
</gene>
<evidence type="ECO:0000256" key="4">
    <source>
        <dbReference type="ARBA" id="ARBA00023008"/>
    </source>
</evidence>
<dbReference type="GO" id="GO:0005507">
    <property type="term" value="F:copper ion binding"/>
    <property type="evidence" value="ECO:0007669"/>
    <property type="project" value="InterPro"/>
</dbReference>
<comment type="cofactor">
    <cofactor evidence="5">
        <name>Cu cation</name>
        <dbReference type="ChEBI" id="CHEBI:23378"/>
    </cofactor>
    <text evidence="5">Binds 1 copper ion per subunit.</text>
</comment>
<evidence type="ECO:0000256" key="6">
    <source>
        <dbReference type="SAM" id="Phobius"/>
    </source>
</evidence>
<dbReference type="AlphaFoldDB" id="A0A2U9ID11"/>
<organism evidence="8 9">
    <name type="scientific">Acidianus brierleyi</name>
    <dbReference type="NCBI Taxonomy" id="41673"/>
    <lineage>
        <taxon>Archaea</taxon>
        <taxon>Thermoproteota</taxon>
        <taxon>Thermoprotei</taxon>
        <taxon>Sulfolobales</taxon>
        <taxon>Sulfolobaceae</taxon>
        <taxon>Acidianus</taxon>
    </lineage>
</organism>
<dbReference type="Proteomes" id="UP000248044">
    <property type="component" value="Chromosome"/>
</dbReference>
<keyword evidence="6" id="KW-1133">Transmembrane helix</keyword>
<dbReference type="Pfam" id="PF00127">
    <property type="entry name" value="Copper-bind"/>
    <property type="match status" value="1"/>
</dbReference>
<feature type="binding site" evidence="5">
    <location>
        <position position="197"/>
    </location>
    <ligand>
        <name>Cu cation</name>
        <dbReference type="ChEBI" id="CHEBI:23378"/>
    </ligand>
</feature>
<evidence type="ECO:0000259" key="7">
    <source>
        <dbReference type="Pfam" id="PF00127"/>
    </source>
</evidence>
<dbReference type="InterPro" id="IPR008972">
    <property type="entry name" value="Cupredoxin"/>
</dbReference>
<dbReference type="EMBL" id="CP029289">
    <property type="protein sequence ID" value="AWR93889.1"/>
    <property type="molecule type" value="Genomic_DNA"/>
</dbReference>
<evidence type="ECO:0000256" key="5">
    <source>
        <dbReference type="PIRSR" id="PIRSR601243-1"/>
    </source>
</evidence>
<dbReference type="InterPro" id="IPR000923">
    <property type="entry name" value="BlueCu_1"/>
</dbReference>
<keyword evidence="1" id="KW-0813">Transport</keyword>
<feature type="domain" description="Blue (type 1) copper" evidence="7">
    <location>
        <begin position="114"/>
        <end position="214"/>
    </location>
</feature>
<feature type="transmembrane region" description="Helical" evidence="6">
    <location>
        <begin position="7"/>
        <end position="27"/>
    </location>
</feature>
<dbReference type="Gene3D" id="2.60.40.420">
    <property type="entry name" value="Cupredoxins - blue copper proteins"/>
    <property type="match status" value="1"/>
</dbReference>
<dbReference type="KEGG" id="abri:DFR85_03910"/>
<keyword evidence="6" id="KW-0812">Transmembrane</keyword>
<sequence>MKKAYIIVILIIVGFLVAYYFAGSLIYNRNVVNGYAQISINNADNEIHDIPSYARISNNTIVFTSSNINLVVYTMGHIRAENLTGKFPPSYAHHDVFVIFGLINPTLVIPAGASIHVTVINLDDNMLHNFVVTNVPPPYPYNVMMSNMGPGMMGSGTSGRFITMMPLLHYANYSAGYAYEYGYSFTLNQEGTYWYICTYPGHAQMGMYGKIIVEG</sequence>
<evidence type="ECO:0000313" key="8">
    <source>
        <dbReference type="EMBL" id="AWR93889.1"/>
    </source>
</evidence>
<dbReference type="SUPFAM" id="SSF49503">
    <property type="entry name" value="Cupredoxins"/>
    <property type="match status" value="1"/>
</dbReference>
<dbReference type="CDD" id="cd04231">
    <property type="entry name" value="Rusticyanin"/>
    <property type="match status" value="1"/>
</dbReference>
<dbReference type="InterPro" id="IPR001243">
    <property type="entry name" value="Rusticyanin"/>
</dbReference>
<evidence type="ECO:0000313" key="9">
    <source>
        <dbReference type="Proteomes" id="UP000248044"/>
    </source>
</evidence>
<keyword evidence="3" id="KW-0249">Electron transport</keyword>
<keyword evidence="2 5" id="KW-0479">Metal-binding</keyword>
<reference evidence="8 9" key="1">
    <citation type="submission" date="2018-05" db="EMBL/GenBank/DDBJ databases">
        <title>Complete Genome Sequences of Extremely Thermoacidophilic, Metal-Mobilizing Type-Strain Members of the Archaeal Family Sulfolobaceae: Acidianus brierleyi DSM-1651T, Acidianus sulfidivorans DSM-18786T, Metallosphaera hakonensis DSM-7519T, and Metallosphaera prunae DSM-10039T.</title>
        <authorList>
            <person name="Counts J.A."/>
            <person name="Kelly R.M."/>
        </authorList>
    </citation>
    <scope>NUCLEOTIDE SEQUENCE [LARGE SCALE GENOMIC DNA]</scope>
    <source>
        <strain evidence="8 9">DSM 1651</strain>
    </source>
</reference>
<evidence type="ECO:0000256" key="1">
    <source>
        <dbReference type="ARBA" id="ARBA00022448"/>
    </source>
</evidence>